<evidence type="ECO:0000256" key="2">
    <source>
        <dbReference type="ARBA" id="ARBA00009777"/>
    </source>
</evidence>
<evidence type="ECO:0000256" key="4">
    <source>
        <dbReference type="ARBA" id="ARBA00022485"/>
    </source>
</evidence>
<dbReference type="PROSITE" id="PS01087">
    <property type="entry name" value="RADICAL_ACTIVATING"/>
    <property type="match status" value="1"/>
</dbReference>
<dbReference type="Pfam" id="PF13353">
    <property type="entry name" value="Fer4_12"/>
    <property type="match status" value="1"/>
</dbReference>
<gene>
    <name evidence="12" type="ORF">IO99_18030</name>
</gene>
<dbReference type="GO" id="GO:0046872">
    <property type="term" value="F:metal ion binding"/>
    <property type="evidence" value="ECO:0007669"/>
    <property type="project" value="UniProtKB-UniRule"/>
</dbReference>
<evidence type="ECO:0000256" key="1">
    <source>
        <dbReference type="ARBA" id="ARBA00003141"/>
    </source>
</evidence>
<dbReference type="GO" id="GO:0043365">
    <property type="term" value="F:[formate-C-acetyltransferase]-activating enzyme activity"/>
    <property type="evidence" value="ECO:0007669"/>
    <property type="project" value="UniProtKB-UniRule"/>
</dbReference>
<dbReference type="eggNOG" id="COG1180">
    <property type="taxonomic scope" value="Bacteria"/>
</dbReference>
<keyword evidence="4 10" id="KW-0004">4Fe-4S</keyword>
<evidence type="ECO:0000256" key="8">
    <source>
        <dbReference type="ARBA" id="ARBA00023004"/>
    </source>
</evidence>
<dbReference type="Proteomes" id="UP000028542">
    <property type="component" value="Unassembled WGS sequence"/>
</dbReference>
<keyword evidence="12" id="KW-0670">Pyruvate</keyword>
<comment type="caution">
    <text evidence="12">The sequence shown here is derived from an EMBL/GenBank/DDBJ whole genome shotgun (WGS) entry which is preliminary data.</text>
</comment>
<dbReference type="SFLD" id="SFLDS00029">
    <property type="entry name" value="Radical_SAM"/>
    <property type="match status" value="1"/>
</dbReference>
<evidence type="ECO:0000259" key="11">
    <source>
        <dbReference type="PROSITE" id="PS51918"/>
    </source>
</evidence>
<evidence type="ECO:0000256" key="7">
    <source>
        <dbReference type="ARBA" id="ARBA00023002"/>
    </source>
</evidence>
<dbReference type="SFLD" id="SFLDG01066">
    <property type="entry name" value="organic_radical-activating_enz"/>
    <property type="match status" value="1"/>
</dbReference>
<dbReference type="SUPFAM" id="SSF102114">
    <property type="entry name" value="Radical SAM enzymes"/>
    <property type="match status" value="1"/>
</dbReference>
<evidence type="ECO:0000256" key="9">
    <source>
        <dbReference type="ARBA" id="ARBA00023014"/>
    </source>
</evidence>
<dbReference type="PIRSF" id="PIRSF000371">
    <property type="entry name" value="PFL_act_enz"/>
    <property type="match status" value="1"/>
</dbReference>
<organism evidence="12 13">
    <name type="scientific">Clostridium sulfidigenes</name>
    <dbReference type="NCBI Taxonomy" id="318464"/>
    <lineage>
        <taxon>Bacteria</taxon>
        <taxon>Bacillati</taxon>
        <taxon>Bacillota</taxon>
        <taxon>Clostridia</taxon>
        <taxon>Eubacteriales</taxon>
        <taxon>Clostridiaceae</taxon>
        <taxon>Clostridium</taxon>
    </lineage>
</organism>
<keyword evidence="7 10" id="KW-0560">Oxidoreductase</keyword>
<evidence type="ECO:0000256" key="5">
    <source>
        <dbReference type="ARBA" id="ARBA00022691"/>
    </source>
</evidence>
<evidence type="ECO:0000313" key="12">
    <source>
        <dbReference type="EMBL" id="KEZ84863.1"/>
    </source>
</evidence>
<dbReference type="InterPro" id="IPR001989">
    <property type="entry name" value="Radical_activat_CS"/>
</dbReference>
<keyword evidence="6 10" id="KW-0479">Metal-binding</keyword>
<comment type="catalytic activity">
    <reaction evidence="10">
        <text>glycyl-[formate C-acetyltransferase] + reduced [flavodoxin] + S-adenosyl-L-methionine = glycin-2-yl radical-[formate C-acetyltransferase] + semiquinone [flavodoxin] + 5'-deoxyadenosine + L-methionine + H(+)</text>
        <dbReference type="Rhea" id="RHEA:19225"/>
        <dbReference type="Rhea" id="RHEA-COMP:10622"/>
        <dbReference type="Rhea" id="RHEA-COMP:12190"/>
        <dbReference type="Rhea" id="RHEA-COMP:12191"/>
        <dbReference type="Rhea" id="RHEA-COMP:14480"/>
        <dbReference type="ChEBI" id="CHEBI:15378"/>
        <dbReference type="ChEBI" id="CHEBI:17319"/>
        <dbReference type="ChEBI" id="CHEBI:29947"/>
        <dbReference type="ChEBI" id="CHEBI:32722"/>
        <dbReference type="ChEBI" id="CHEBI:57618"/>
        <dbReference type="ChEBI" id="CHEBI:57844"/>
        <dbReference type="ChEBI" id="CHEBI:59789"/>
        <dbReference type="ChEBI" id="CHEBI:140311"/>
        <dbReference type="EC" id="1.97.1.4"/>
    </reaction>
</comment>
<comment type="cofactor">
    <cofactor evidence="10">
        <name>[4Fe-4S] cluster</name>
        <dbReference type="ChEBI" id="CHEBI:49883"/>
    </cofactor>
    <text evidence="10">Binds 1 [4Fe-4S] cluster. The cluster is coordinated with 3 cysteines and an exchangeable S-adenosyl-L-methionine.</text>
</comment>
<protein>
    <recommendedName>
        <fullName evidence="3 10">Pyruvate formate-lyase-activating enzyme</fullName>
        <ecNumber evidence="10">1.97.1.4</ecNumber>
    </recommendedName>
</protein>
<dbReference type="GO" id="GO:0016829">
    <property type="term" value="F:lyase activity"/>
    <property type="evidence" value="ECO:0007669"/>
    <property type="project" value="UniProtKB-KW"/>
</dbReference>
<dbReference type="AlphaFoldDB" id="A0A084J7C9"/>
<dbReference type="PANTHER" id="PTHR30352">
    <property type="entry name" value="PYRUVATE FORMATE-LYASE-ACTIVATING ENZYME"/>
    <property type="match status" value="1"/>
</dbReference>
<dbReference type="Gene3D" id="3.20.20.70">
    <property type="entry name" value="Aldolase class I"/>
    <property type="match status" value="1"/>
</dbReference>
<keyword evidence="10" id="KW-0963">Cytoplasm</keyword>
<dbReference type="EC" id="1.97.1.4" evidence="10"/>
<dbReference type="NCBIfam" id="TIGR02493">
    <property type="entry name" value="PFLA"/>
    <property type="match status" value="1"/>
</dbReference>
<dbReference type="InterPro" id="IPR012838">
    <property type="entry name" value="PFL1_activating"/>
</dbReference>
<keyword evidence="8 10" id="KW-0408">Iron</keyword>
<evidence type="ECO:0000256" key="3">
    <source>
        <dbReference type="ARBA" id="ARBA00021356"/>
    </source>
</evidence>
<name>A0A084J7C9_9CLOT</name>
<dbReference type="EMBL" id="JPMD01000055">
    <property type="protein sequence ID" value="KEZ84863.1"/>
    <property type="molecule type" value="Genomic_DNA"/>
</dbReference>
<evidence type="ECO:0000313" key="13">
    <source>
        <dbReference type="Proteomes" id="UP000028542"/>
    </source>
</evidence>
<dbReference type="InterPro" id="IPR007197">
    <property type="entry name" value="rSAM"/>
</dbReference>
<dbReference type="GO" id="GO:0005737">
    <property type="term" value="C:cytoplasm"/>
    <property type="evidence" value="ECO:0007669"/>
    <property type="project" value="UniProtKB-SubCell"/>
</dbReference>
<dbReference type="InterPro" id="IPR058240">
    <property type="entry name" value="rSAM_sf"/>
</dbReference>
<comment type="similarity">
    <text evidence="2 10">Belongs to the organic radical-activating enzymes family.</text>
</comment>
<reference evidence="12 13" key="1">
    <citation type="submission" date="2014-07" db="EMBL/GenBank/DDBJ databases">
        <title>Draft genome of Clostridium sulfidigenes 113A isolated from sediments associated with methane hydrate from Krishna Godavari basin.</title>
        <authorList>
            <person name="Honkalas V.S."/>
            <person name="Dabir A.P."/>
            <person name="Arora P."/>
            <person name="Dhakephalkar P.K."/>
        </authorList>
    </citation>
    <scope>NUCLEOTIDE SEQUENCE [LARGE SCALE GENOMIC DNA]</scope>
    <source>
        <strain evidence="12 13">113A</strain>
    </source>
</reference>
<keyword evidence="9 10" id="KW-0411">Iron-sulfur</keyword>
<feature type="domain" description="Radical SAM core" evidence="11">
    <location>
        <begin position="15"/>
        <end position="237"/>
    </location>
</feature>
<keyword evidence="5 10" id="KW-0949">S-adenosyl-L-methionine</keyword>
<dbReference type="PROSITE" id="PS51918">
    <property type="entry name" value="RADICAL_SAM"/>
    <property type="match status" value="1"/>
</dbReference>
<evidence type="ECO:0000256" key="6">
    <source>
        <dbReference type="ARBA" id="ARBA00022723"/>
    </source>
</evidence>
<dbReference type="GO" id="GO:0051539">
    <property type="term" value="F:4 iron, 4 sulfur cluster binding"/>
    <property type="evidence" value="ECO:0007669"/>
    <property type="project" value="UniProtKB-UniRule"/>
</dbReference>
<dbReference type="InterPro" id="IPR034457">
    <property type="entry name" value="Organic_radical-activating"/>
</dbReference>
<dbReference type="InterPro" id="IPR013785">
    <property type="entry name" value="Aldolase_TIM"/>
</dbReference>
<dbReference type="RefSeq" id="WP_035135660.1">
    <property type="nucleotide sequence ID" value="NZ_JPMD01000055.1"/>
</dbReference>
<proteinExistence type="inferred from homology"/>
<evidence type="ECO:0000256" key="10">
    <source>
        <dbReference type="RuleBase" id="RU362053"/>
    </source>
</evidence>
<comment type="subcellular location">
    <subcellularLocation>
        <location evidence="10">Cytoplasm</location>
    </subcellularLocation>
</comment>
<dbReference type="CDD" id="cd01335">
    <property type="entry name" value="Radical_SAM"/>
    <property type="match status" value="1"/>
</dbReference>
<dbReference type="PANTHER" id="PTHR30352:SF5">
    <property type="entry name" value="PYRUVATE FORMATE-LYASE 1-ACTIVATING ENZYME"/>
    <property type="match status" value="1"/>
</dbReference>
<dbReference type="STRING" id="318464.IO99_18030"/>
<keyword evidence="13" id="KW-1185">Reference proteome</keyword>
<sequence length="247" mass="27899">MKTGRIHSIESMGLVDGPGIRTVVFFQGCKLRCAYCHNPDTWNLKDGKEVTSEEIINKIIRFKPYFQPSGGGVTFSGGDPLVQPEFLLELLKKCKELGIHTAIDTAGYGHGDYDEILKYTDLVLLDVKHINSDGYVTLTGRDTRDVNLFLSALRKSKARVWVRHVVVPGYTDTLEHMDKIANIIHEEIPNVDKIELLPYHLLGVNKYESLGIDYRLDGVNQMDKETCSQLQDYLISKVQQSKKSKIS</sequence>
<dbReference type="InterPro" id="IPR012839">
    <property type="entry name" value="Organic_radical_activase"/>
</dbReference>
<comment type="function">
    <text evidence="1 10">Activation of pyruvate formate-lyase under anaerobic conditions by generation of an organic free radical, using S-adenosylmethionine and reduced flavodoxin as cosubstrates to produce 5'-deoxy-adenosine.</text>
</comment>
<accession>A0A084J7C9</accession>
<keyword evidence="12" id="KW-0456">Lyase</keyword>